<evidence type="ECO:0000313" key="3">
    <source>
        <dbReference type="Proteomes" id="UP001196413"/>
    </source>
</evidence>
<dbReference type="AlphaFoldDB" id="A0AAD5WJX6"/>
<feature type="region of interest" description="Disordered" evidence="1">
    <location>
        <begin position="1"/>
        <end position="54"/>
    </location>
</feature>
<evidence type="ECO:0000256" key="1">
    <source>
        <dbReference type="SAM" id="MobiDB-lite"/>
    </source>
</evidence>
<dbReference type="EMBL" id="JAHQIW010007158">
    <property type="protein sequence ID" value="KAJ1372576.1"/>
    <property type="molecule type" value="Genomic_DNA"/>
</dbReference>
<dbReference type="Proteomes" id="UP001196413">
    <property type="component" value="Unassembled WGS sequence"/>
</dbReference>
<protein>
    <submittedName>
        <fullName evidence="2">Uncharacterized protein</fullName>
    </submittedName>
</protein>
<feature type="compositionally biased region" description="Polar residues" evidence="1">
    <location>
        <begin position="8"/>
        <end position="29"/>
    </location>
</feature>
<comment type="caution">
    <text evidence="2">The sequence shown here is derived from an EMBL/GenBank/DDBJ whole genome shotgun (WGS) entry which is preliminary data.</text>
</comment>
<keyword evidence="3" id="KW-1185">Reference proteome</keyword>
<reference evidence="2" key="1">
    <citation type="submission" date="2021-06" db="EMBL/GenBank/DDBJ databases">
        <title>Parelaphostrongylus tenuis whole genome reference sequence.</title>
        <authorList>
            <person name="Garwood T.J."/>
            <person name="Larsen P.A."/>
            <person name="Fountain-Jones N.M."/>
            <person name="Garbe J.R."/>
            <person name="Macchietto M.G."/>
            <person name="Kania S.A."/>
            <person name="Gerhold R.W."/>
            <person name="Richards J.E."/>
            <person name="Wolf T.M."/>
        </authorList>
    </citation>
    <scope>NUCLEOTIDE SEQUENCE</scope>
    <source>
        <strain evidence="2">MNPRO001-30</strain>
        <tissue evidence="2">Meninges</tissue>
    </source>
</reference>
<sequence>MPERATAHGSSSEKMSTSHLSRDLSYQNEGSEKKSSCHINESDESSSNHFSLPK</sequence>
<feature type="compositionally biased region" description="Polar residues" evidence="1">
    <location>
        <begin position="45"/>
        <end position="54"/>
    </location>
</feature>
<name>A0AAD5WJX6_PARTN</name>
<proteinExistence type="predicted"/>
<organism evidence="2 3">
    <name type="scientific">Parelaphostrongylus tenuis</name>
    <name type="common">Meningeal worm</name>
    <dbReference type="NCBI Taxonomy" id="148309"/>
    <lineage>
        <taxon>Eukaryota</taxon>
        <taxon>Metazoa</taxon>
        <taxon>Ecdysozoa</taxon>
        <taxon>Nematoda</taxon>
        <taxon>Chromadorea</taxon>
        <taxon>Rhabditida</taxon>
        <taxon>Rhabditina</taxon>
        <taxon>Rhabditomorpha</taxon>
        <taxon>Strongyloidea</taxon>
        <taxon>Metastrongylidae</taxon>
        <taxon>Parelaphostrongylus</taxon>
    </lineage>
</organism>
<accession>A0AAD5WJX6</accession>
<gene>
    <name evidence="2" type="ORF">KIN20_034762</name>
</gene>
<evidence type="ECO:0000313" key="2">
    <source>
        <dbReference type="EMBL" id="KAJ1372576.1"/>
    </source>
</evidence>